<dbReference type="Proteomes" id="UP000499080">
    <property type="component" value="Unassembled WGS sequence"/>
</dbReference>
<gene>
    <name evidence="2" type="ORF">AVEN_68034_1</name>
</gene>
<proteinExistence type="predicted"/>
<feature type="region of interest" description="Disordered" evidence="1">
    <location>
        <begin position="1"/>
        <end position="27"/>
    </location>
</feature>
<accession>A0A4Y2MAL1</accession>
<organism evidence="2 3">
    <name type="scientific">Araneus ventricosus</name>
    <name type="common">Orbweaver spider</name>
    <name type="synonym">Epeira ventricosa</name>
    <dbReference type="NCBI Taxonomy" id="182803"/>
    <lineage>
        <taxon>Eukaryota</taxon>
        <taxon>Metazoa</taxon>
        <taxon>Ecdysozoa</taxon>
        <taxon>Arthropoda</taxon>
        <taxon>Chelicerata</taxon>
        <taxon>Arachnida</taxon>
        <taxon>Araneae</taxon>
        <taxon>Araneomorphae</taxon>
        <taxon>Entelegynae</taxon>
        <taxon>Araneoidea</taxon>
        <taxon>Araneidae</taxon>
        <taxon>Araneus</taxon>
    </lineage>
</organism>
<evidence type="ECO:0000313" key="3">
    <source>
        <dbReference type="Proteomes" id="UP000499080"/>
    </source>
</evidence>
<dbReference type="EMBL" id="BGPR01006896">
    <property type="protein sequence ID" value="GBN22697.1"/>
    <property type="molecule type" value="Genomic_DNA"/>
</dbReference>
<keyword evidence="3" id="KW-1185">Reference proteome</keyword>
<evidence type="ECO:0000256" key="1">
    <source>
        <dbReference type="SAM" id="MobiDB-lite"/>
    </source>
</evidence>
<evidence type="ECO:0000313" key="2">
    <source>
        <dbReference type="EMBL" id="GBN22697.1"/>
    </source>
</evidence>
<reference evidence="2 3" key="1">
    <citation type="journal article" date="2019" name="Sci. Rep.">
        <title>Orb-weaving spider Araneus ventricosus genome elucidates the spidroin gene catalogue.</title>
        <authorList>
            <person name="Kono N."/>
            <person name="Nakamura H."/>
            <person name="Ohtoshi R."/>
            <person name="Moran D.A.P."/>
            <person name="Shinohara A."/>
            <person name="Yoshida Y."/>
            <person name="Fujiwara M."/>
            <person name="Mori M."/>
            <person name="Tomita M."/>
            <person name="Arakawa K."/>
        </authorList>
    </citation>
    <scope>NUCLEOTIDE SEQUENCE [LARGE SCALE GENOMIC DNA]</scope>
</reference>
<feature type="compositionally biased region" description="Polar residues" evidence="1">
    <location>
        <begin position="16"/>
        <end position="27"/>
    </location>
</feature>
<protein>
    <submittedName>
        <fullName evidence="2">Uncharacterized protein</fullName>
    </submittedName>
</protein>
<name>A0A4Y2MAL1_ARAVE</name>
<dbReference type="AlphaFoldDB" id="A0A4Y2MAL1"/>
<sequence length="107" mass="12107">MPNPAEGESPAKDLDTPTTSVRSQRIPTQSLSKVAEVSSIELLINEIIDFNLDLDVSENVISLLQELSKIYVNKSRDITKDFDFHQGHSEYLQSRAFISSTKNRPWN</sequence>
<comment type="caution">
    <text evidence="2">The sequence shown here is derived from an EMBL/GenBank/DDBJ whole genome shotgun (WGS) entry which is preliminary data.</text>
</comment>